<dbReference type="GO" id="GO:0006420">
    <property type="term" value="P:arginyl-tRNA aminoacylation"/>
    <property type="evidence" value="ECO:0007669"/>
    <property type="project" value="InterPro"/>
</dbReference>
<dbReference type="GO" id="GO:0006426">
    <property type="term" value="P:glycyl-tRNA aminoacylation"/>
    <property type="evidence" value="ECO:0007669"/>
    <property type="project" value="UniProtKB-UniRule"/>
</dbReference>
<evidence type="ECO:0000313" key="13">
    <source>
        <dbReference type="Proteomes" id="UP000242497"/>
    </source>
</evidence>
<evidence type="ECO:0000259" key="11">
    <source>
        <dbReference type="Pfam" id="PF05746"/>
    </source>
</evidence>
<comment type="catalytic activity">
    <reaction evidence="9 10">
        <text>tRNA(Gly) + glycine + ATP = glycyl-tRNA(Gly) + AMP + diphosphate</text>
        <dbReference type="Rhea" id="RHEA:16013"/>
        <dbReference type="Rhea" id="RHEA-COMP:9664"/>
        <dbReference type="Rhea" id="RHEA-COMP:9683"/>
        <dbReference type="ChEBI" id="CHEBI:30616"/>
        <dbReference type="ChEBI" id="CHEBI:33019"/>
        <dbReference type="ChEBI" id="CHEBI:57305"/>
        <dbReference type="ChEBI" id="CHEBI:78442"/>
        <dbReference type="ChEBI" id="CHEBI:78522"/>
        <dbReference type="ChEBI" id="CHEBI:456215"/>
        <dbReference type="EC" id="6.1.1.14"/>
    </reaction>
</comment>
<proteinExistence type="inferred from homology"/>
<evidence type="ECO:0000313" key="12">
    <source>
        <dbReference type="EMBL" id="SHK53851.1"/>
    </source>
</evidence>
<dbReference type="AlphaFoldDB" id="A0A1M6TA66"/>
<accession>A0A1M6TA66</accession>
<comment type="similarity">
    <text evidence="2 10">Belongs to the class-II aminoacyl-tRNA synthetase family.</text>
</comment>
<gene>
    <name evidence="10" type="primary">glyS</name>
    <name evidence="12" type="ORF">SAMN02744037_02553</name>
</gene>
<dbReference type="GO" id="GO:0005524">
    <property type="term" value="F:ATP binding"/>
    <property type="evidence" value="ECO:0007669"/>
    <property type="project" value="UniProtKB-UniRule"/>
</dbReference>
<evidence type="ECO:0000256" key="1">
    <source>
        <dbReference type="ARBA" id="ARBA00004496"/>
    </source>
</evidence>
<dbReference type="OrthoDB" id="9775440at2"/>
<dbReference type="SUPFAM" id="SSF109604">
    <property type="entry name" value="HD-domain/PDEase-like"/>
    <property type="match status" value="1"/>
</dbReference>
<comment type="subcellular location">
    <subcellularLocation>
        <location evidence="1 10">Cytoplasm</location>
    </subcellularLocation>
</comment>
<protein>
    <recommendedName>
        <fullName evidence="10">Glycine--tRNA ligase beta subunit</fullName>
        <ecNumber evidence="10">6.1.1.14</ecNumber>
    </recommendedName>
    <alternativeName>
        <fullName evidence="10">Glycyl-tRNA synthetase beta subunit</fullName>
        <shortName evidence="10">GlyRS</shortName>
    </alternativeName>
</protein>
<dbReference type="HAMAP" id="MF_00255">
    <property type="entry name" value="Gly_tRNA_synth_beta"/>
    <property type="match status" value="1"/>
</dbReference>
<dbReference type="NCBIfam" id="TIGR00211">
    <property type="entry name" value="glyS"/>
    <property type="match status" value="1"/>
</dbReference>
<evidence type="ECO:0000256" key="2">
    <source>
        <dbReference type="ARBA" id="ARBA00008226"/>
    </source>
</evidence>
<keyword evidence="13" id="KW-1185">Reference proteome</keyword>
<dbReference type="GO" id="GO:0004814">
    <property type="term" value="F:arginine-tRNA ligase activity"/>
    <property type="evidence" value="ECO:0007669"/>
    <property type="project" value="InterPro"/>
</dbReference>
<evidence type="ECO:0000256" key="7">
    <source>
        <dbReference type="ARBA" id="ARBA00022917"/>
    </source>
</evidence>
<dbReference type="PANTHER" id="PTHR30075">
    <property type="entry name" value="GLYCYL-TRNA SYNTHETASE"/>
    <property type="match status" value="1"/>
</dbReference>
<dbReference type="Pfam" id="PF02092">
    <property type="entry name" value="tRNA_synt_2f"/>
    <property type="match status" value="1"/>
</dbReference>
<dbReference type="InterPro" id="IPR006194">
    <property type="entry name" value="Gly-tRNA-synth_heterodimer"/>
</dbReference>
<dbReference type="Proteomes" id="UP000242497">
    <property type="component" value="Unassembled WGS sequence"/>
</dbReference>
<dbReference type="PANTHER" id="PTHR30075:SF2">
    <property type="entry name" value="GLYCINE--TRNA LIGASE, CHLOROPLASTIC_MITOCHONDRIAL 2"/>
    <property type="match status" value="1"/>
</dbReference>
<keyword evidence="7 10" id="KW-0648">Protein biosynthesis</keyword>
<keyword evidence="3 10" id="KW-0963">Cytoplasm</keyword>
<evidence type="ECO:0000256" key="5">
    <source>
        <dbReference type="ARBA" id="ARBA00022741"/>
    </source>
</evidence>
<keyword evidence="6 10" id="KW-0067">ATP-binding</keyword>
<comment type="subunit">
    <text evidence="10">Tetramer of two alpha and two beta subunits.</text>
</comment>
<evidence type="ECO:0000256" key="3">
    <source>
        <dbReference type="ARBA" id="ARBA00022490"/>
    </source>
</evidence>
<sequence>MNKYLLFEIGCEEIPARFMNSSLNQLRENTKKLLNENRISFENIKTYGTPRRLTLIVEGLNEKQNDLEEEIKGPAKRIAFDEDNNPTKPLQGFMRSKGLSVEDLYFKVAGKEEYVFAKIKEEGKNTKDVLKELLPNIIKSINFPKSMRWGGKKLRFTRPIRWIVSVCNGETLEFEIEGIKASNITRGHRFLGSDNIVVNSLDEYLNKLRENYVILDQNERKEMIKEQCIKVAQDLGGKLLLDGDLLEEVTYILEYPTAFYGEFKEDYLKLPKEVVITPMKEHQRYFPVVKEDGSLLPNFITVRNGTDYKIENVKKGNEKVLEARLADALFFYKEDTKKSLESYVDGLKNVVFQEKLGTVYNKTLRIEKLSEKLVQDLGYEEEKEETLRAAKLCKADLVTNMVFEFTELQGIMGREYSKVSKEKEIVSEAIFEHYLPRFSGDDLPNTKAGIILSIADKLDSIAGFFAIGIQPTGSQDPYALRRQALGIINIIMDKNISISLKQIINYSLDNYDNLDFDKEKVALEILEFFNQRIKNLFSEMGIRYDVIDSVLNANTDDIADMYIRAKELNSWIEKDEIVEILTAFNRVSTLAQKAESKEVKEDYLQVDEEKILYSKFKEVSNNVNLAIQKREYSKALDEFISLKQPIDNLFDTVMIMDKDENIKNNRLALLKQIYDTMLLICDLSKIMYK</sequence>
<keyword evidence="8 10" id="KW-0030">Aminoacyl-tRNA synthetase</keyword>
<evidence type="ECO:0000256" key="10">
    <source>
        <dbReference type="HAMAP-Rule" id="MF_00255"/>
    </source>
</evidence>
<dbReference type="GO" id="GO:0005829">
    <property type="term" value="C:cytosol"/>
    <property type="evidence" value="ECO:0007669"/>
    <property type="project" value="TreeGrafter"/>
</dbReference>
<reference evidence="13" key="1">
    <citation type="submission" date="2016-11" db="EMBL/GenBank/DDBJ databases">
        <authorList>
            <person name="Varghese N."/>
            <person name="Submissions S."/>
        </authorList>
    </citation>
    <scope>NUCLEOTIDE SEQUENCE [LARGE SCALE GENOMIC DNA]</scope>
    <source>
        <strain evidence="13">DSM 15518</strain>
    </source>
</reference>
<evidence type="ECO:0000256" key="8">
    <source>
        <dbReference type="ARBA" id="ARBA00023146"/>
    </source>
</evidence>
<dbReference type="EMBL" id="FRAE01000088">
    <property type="protein sequence ID" value="SHK53851.1"/>
    <property type="molecule type" value="Genomic_DNA"/>
</dbReference>
<evidence type="ECO:0000256" key="4">
    <source>
        <dbReference type="ARBA" id="ARBA00022598"/>
    </source>
</evidence>
<dbReference type="Pfam" id="PF05746">
    <property type="entry name" value="DALR_1"/>
    <property type="match status" value="1"/>
</dbReference>
<dbReference type="STRING" id="1123349.SAMN02744037_02553"/>
<keyword evidence="5 10" id="KW-0547">Nucleotide-binding</keyword>
<organism evidence="12 13">
    <name type="scientific">Tepidibacter formicigenes DSM 15518</name>
    <dbReference type="NCBI Taxonomy" id="1123349"/>
    <lineage>
        <taxon>Bacteria</taxon>
        <taxon>Bacillati</taxon>
        <taxon>Bacillota</taxon>
        <taxon>Clostridia</taxon>
        <taxon>Peptostreptococcales</taxon>
        <taxon>Peptostreptococcaceae</taxon>
        <taxon>Tepidibacter</taxon>
    </lineage>
</organism>
<keyword evidence="4 10" id="KW-0436">Ligase</keyword>
<dbReference type="PROSITE" id="PS50861">
    <property type="entry name" value="AA_TRNA_LIGASE_II_GLYAB"/>
    <property type="match status" value="1"/>
</dbReference>
<feature type="domain" description="DALR anticodon binding" evidence="11">
    <location>
        <begin position="581"/>
        <end position="677"/>
    </location>
</feature>
<dbReference type="InterPro" id="IPR015944">
    <property type="entry name" value="Gly-tRNA-synth_bsu"/>
</dbReference>
<evidence type="ECO:0000256" key="6">
    <source>
        <dbReference type="ARBA" id="ARBA00022840"/>
    </source>
</evidence>
<dbReference type="EC" id="6.1.1.14" evidence="10"/>
<name>A0A1M6TA66_9FIRM</name>
<dbReference type="InterPro" id="IPR008909">
    <property type="entry name" value="DALR_anticod-bd"/>
</dbReference>
<dbReference type="GO" id="GO:0004820">
    <property type="term" value="F:glycine-tRNA ligase activity"/>
    <property type="evidence" value="ECO:0007669"/>
    <property type="project" value="UniProtKB-UniRule"/>
</dbReference>
<dbReference type="RefSeq" id="WP_072890615.1">
    <property type="nucleotide sequence ID" value="NZ_FRAE01000088.1"/>
</dbReference>
<dbReference type="PRINTS" id="PR01045">
    <property type="entry name" value="TRNASYNTHGB"/>
</dbReference>
<evidence type="ECO:0000256" key="9">
    <source>
        <dbReference type="ARBA" id="ARBA00047937"/>
    </source>
</evidence>